<dbReference type="GeneID" id="117652570"/>
<evidence type="ECO:0000313" key="3">
    <source>
        <dbReference type="RefSeq" id="XP_034253480.1"/>
    </source>
</evidence>
<keyword evidence="1" id="KW-0812">Transmembrane</keyword>
<dbReference type="RefSeq" id="XP_034253480.1">
    <property type="nucleotide sequence ID" value="XM_034397589.1"/>
</dbReference>
<keyword evidence="1" id="KW-0472">Membrane</keyword>
<feature type="transmembrane region" description="Helical" evidence="1">
    <location>
        <begin position="74"/>
        <end position="92"/>
    </location>
</feature>
<sequence length="114" mass="13415">MVFFTCFFLLSQHFYNFCWPCCFFWRRAYPDSTSSGAAVGFSGTGWAVLPVILWRNPIRIRCESVLWLKWRFPGPFLVVAGFGYLVMWARLFPRRQSADCEQAVPRSCLLTWRL</sequence>
<dbReference type="InParanoid" id="A0A6P9A7G3"/>
<keyword evidence="1" id="KW-1133">Transmembrane helix</keyword>
<name>A0A6P9A7G3_THRPL</name>
<organism evidence="3">
    <name type="scientific">Thrips palmi</name>
    <name type="common">Melon thrips</name>
    <dbReference type="NCBI Taxonomy" id="161013"/>
    <lineage>
        <taxon>Eukaryota</taxon>
        <taxon>Metazoa</taxon>
        <taxon>Ecdysozoa</taxon>
        <taxon>Arthropoda</taxon>
        <taxon>Hexapoda</taxon>
        <taxon>Insecta</taxon>
        <taxon>Pterygota</taxon>
        <taxon>Neoptera</taxon>
        <taxon>Paraneoptera</taxon>
        <taxon>Thysanoptera</taxon>
        <taxon>Terebrantia</taxon>
        <taxon>Thripoidea</taxon>
        <taxon>Thripidae</taxon>
        <taxon>Thrips</taxon>
    </lineage>
</organism>
<reference evidence="3" key="1">
    <citation type="submission" date="2025-08" db="UniProtKB">
        <authorList>
            <consortium name="RefSeq"/>
        </authorList>
    </citation>
    <scope>IDENTIFICATION</scope>
    <source>
        <tissue evidence="3">Total insect</tissue>
    </source>
</reference>
<gene>
    <name evidence="3" type="primary">LOC117652570</name>
</gene>
<dbReference type="Proteomes" id="UP000515158">
    <property type="component" value="Unplaced"/>
</dbReference>
<evidence type="ECO:0000256" key="1">
    <source>
        <dbReference type="SAM" id="Phobius"/>
    </source>
</evidence>
<protein>
    <submittedName>
        <fullName evidence="3">Uncharacterized protein LOC117652570</fullName>
    </submittedName>
</protein>
<accession>A0A6P9A7G3</accession>
<feature type="transmembrane region" description="Helical" evidence="1">
    <location>
        <begin position="34"/>
        <end position="54"/>
    </location>
</feature>
<keyword evidence="2" id="KW-1185">Reference proteome</keyword>
<proteinExistence type="predicted"/>
<dbReference type="KEGG" id="tpal:117652570"/>
<dbReference type="AlphaFoldDB" id="A0A6P9A7G3"/>
<evidence type="ECO:0000313" key="2">
    <source>
        <dbReference type="Proteomes" id="UP000515158"/>
    </source>
</evidence>